<organism evidence="1 2">
    <name type="scientific">Candidatus Chloroploca asiatica</name>
    <dbReference type="NCBI Taxonomy" id="1506545"/>
    <lineage>
        <taxon>Bacteria</taxon>
        <taxon>Bacillati</taxon>
        <taxon>Chloroflexota</taxon>
        <taxon>Chloroflexia</taxon>
        <taxon>Chloroflexales</taxon>
        <taxon>Chloroflexineae</taxon>
        <taxon>Oscillochloridaceae</taxon>
        <taxon>Candidatus Chloroploca</taxon>
    </lineage>
</organism>
<evidence type="ECO:0000313" key="1">
    <source>
        <dbReference type="EMBL" id="PDV99000.1"/>
    </source>
</evidence>
<dbReference type="EMBL" id="LYXE01000086">
    <property type="protein sequence ID" value="PDV99000.1"/>
    <property type="molecule type" value="Genomic_DNA"/>
</dbReference>
<keyword evidence="2" id="KW-1185">Reference proteome</keyword>
<dbReference type="AlphaFoldDB" id="A0A2H3KYD8"/>
<reference evidence="1 2" key="1">
    <citation type="submission" date="2016-05" db="EMBL/GenBank/DDBJ databases">
        <authorList>
            <person name="Lavstsen T."/>
            <person name="Jespersen J.S."/>
        </authorList>
    </citation>
    <scope>NUCLEOTIDE SEQUENCE [LARGE SCALE GENOMIC DNA]</scope>
    <source>
        <strain evidence="1 2">B7-9</strain>
    </source>
</reference>
<evidence type="ECO:0000313" key="2">
    <source>
        <dbReference type="Proteomes" id="UP000220922"/>
    </source>
</evidence>
<protein>
    <submittedName>
        <fullName evidence="1">Uncharacterized protein</fullName>
    </submittedName>
</protein>
<comment type="caution">
    <text evidence="1">The sequence shown here is derived from an EMBL/GenBank/DDBJ whole genome shotgun (WGS) entry which is preliminary data.</text>
</comment>
<dbReference type="Proteomes" id="UP000220922">
    <property type="component" value="Unassembled WGS sequence"/>
</dbReference>
<proteinExistence type="predicted"/>
<name>A0A2H3KYD8_9CHLR</name>
<gene>
    <name evidence="1" type="ORF">A9Q02_14215</name>
</gene>
<accession>A0A2H3KYD8</accession>
<sequence length="105" mass="11933">MDDTSQETGRPLFFTNELRFNELRFVDNQVFADLIEGNKNMDDPHAPCGEGCCIRGLIWGEEIVCVKLRAQCLEEHRACLRCNLQGAITFVQHAVDQFSTLFSAH</sequence>